<evidence type="ECO:0000256" key="1">
    <source>
        <dbReference type="SAM" id="SignalP"/>
    </source>
</evidence>
<protein>
    <submittedName>
        <fullName evidence="2">HmuY protein</fullName>
    </submittedName>
</protein>
<accession>A0A1T5ES59</accession>
<name>A0A1T5ES59_9SPHI</name>
<sequence length="170" mass="18448">MKTRYYKTLSVVVLALTVIKALHAQEVKTVSNIDASAKTAYFSFATGKEVAEGSQDWDIAFNRTTILVNGGSSGKGGATALLLKDTSFETVTTAPESGFKADTESEKAIPTGSGNGWYEYDMSDHSINPIQGRILIVKTSSGKYAKVEILGYYNKSNHNAASYSFRYSFL</sequence>
<reference evidence="2 3" key="1">
    <citation type="submission" date="2017-02" db="EMBL/GenBank/DDBJ databases">
        <authorList>
            <person name="Peterson S.W."/>
        </authorList>
    </citation>
    <scope>NUCLEOTIDE SEQUENCE [LARGE SCALE GENOMIC DNA]</scope>
    <source>
        <strain evidence="2 3">DSM 22899</strain>
    </source>
</reference>
<proteinExistence type="predicted"/>
<evidence type="ECO:0000313" key="3">
    <source>
        <dbReference type="Proteomes" id="UP000190541"/>
    </source>
</evidence>
<dbReference type="EMBL" id="FUYS01000011">
    <property type="protein sequence ID" value="SKB86781.1"/>
    <property type="molecule type" value="Genomic_DNA"/>
</dbReference>
<dbReference type="STRING" id="623280.SAMN05660226_03503"/>
<dbReference type="RefSeq" id="WP_079718148.1">
    <property type="nucleotide sequence ID" value="NZ_FUYS01000011.1"/>
</dbReference>
<dbReference type="OrthoDB" id="5510929at2"/>
<keyword evidence="3" id="KW-1185">Reference proteome</keyword>
<dbReference type="AlphaFoldDB" id="A0A1T5ES59"/>
<organism evidence="2 3">
    <name type="scientific">Parapedobacter luteus</name>
    <dbReference type="NCBI Taxonomy" id="623280"/>
    <lineage>
        <taxon>Bacteria</taxon>
        <taxon>Pseudomonadati</taxon>
        <taxon>Bacteroidota</taxon>
        <taxon>Sphingobacteriia</taxon>
        <taxon>Sphingobacteriales</taxon>
        <taxon>Sphingobacteriaceae</taxon>
        <taxon>Parapedobacter</taxon>
    </lineage>
</organism>
<dbReference type="InterPro" id="IPR025921">
    <property type="entry name" value="HmuY"/>
</dbReference>
<feature type="signal peptide" evidence="1">
    <location>
        <begin position="1"/>
        <end position="24"/>
    </location>
</feature>
<feature type="chain" id="PRO_5012843549" evidence="1">
    <location>
        <begin position="25"/>
        <end position="170"/>
    </location>
</feature>
<dbReference type="Proteomes" id="UP000190541">
    <property type="component" value="Unassembled WGS sequence"/>
</dbReference>
<dbReference type="CDD" id="cd12105">
    <property type="entry name" value="HmuY"/>
    <property type="match status" value="1"/>
</dbReference>
<gene>
    <name evidence="2" type="ORF">SAMN05660226_03503</name>
</gene>
<dbReference type="Pfam" id="PF14064">
    <property type="entry name" value="HmuY"/>
    <property type="match status" value="1"/>
</dbReference>
<evidence type="ECO:0000313" key="2">
    <source>
        <dbReference type="EMBL" id="SKB86781.1"/>
    </source>
</evidence>
<keyword evidence="1" id="KW-0732">Signal</keyword>